<proteinExistence type="inferred from homology"/>
<evidence type="ECO:0000256" key="11">
    <source>
        <dbReference type="ARBA" id="ARBA00022839"/>
    </source>
</evidence>
<keyword evidence="14" id="KW-0238">DNA-binding</keyword>
<evidence type="ECO:0000256" key="20">
    <source>
        <dbReference type="ARBA" id="ARBA00034003"/>
    </source>
</evidence>
<dbReference type="GO" id="GO:0006310">
    <property type="term" value="P:DNA recombination"/>
    <property type="evidence" value="ECO:0007669"/>
    <property type="project" value="UniProtKB-KW"/>
</dbReference>
<keyword evidence="5" id="KW-0548">Nucleotidyltransferase</keyword>
<keyword evidence="12" id="KW-0067">ATP-binding</keyword>
<dbReference type="Gene3D" id="3.90.920.10">
    <property type="entry name" value="DNA primase, PRIM domain"/>
    <property type="match status" value="1"/>
</dbReference>
<keyword evidence="9" id="KW-0227">DNA damage</keyword>
<organism evidence="24 25">
    <name type="scientific">Pontibacillus chungwhensis BH030062</name>
    <dbReference type="NCBI Taxonomy" id="1385513"/>
    <lineage>
        <taxon>Bacteria</taxon>
        <taxon>Bacillati</taxon>
        <taxon>Bacillota</taxon>
        <taxon>Bacilli</taxon>
        <taxon>Bacillales</taxon>
        <taxon>Bacillaceae</taxon>
        <taxon>Pontibacillus</taxon>
    </lineage>
</organism>
<dbReference type="STRING" id="1385513.N780_14135"/>
<comment type="similarity">
    <text evidence="22">In the N-terminal section; belongs to the LigD polymerase family.</text>
</comment>
<dbReference type="EC" id="6.5.1.1" evidence="2"/>
<dbReference type="GO" id="GO:0004527">
    <property type="term" value="F:exonuclease activity"/>
    <property type="evidence" value="ECO:0007669"/>
    <property type="project" value="UniProtKB-KW"/>
</dbReference>
<evidence type="ECO:0000256" key="2">
    <source>
        <dbReference type="ARBA" id="ARBA00012727"/>
    </source>
</evidence>
<dbReference type="InterPro" id="IPR016059">
    <property type="entry name" value="DNA_ligase_ATP-dep_CS"/>
</dbReference>
<dbReference type="GO" id="GO:0006281">
    <property type="term" value="P:DNA repair"/>
    <property type="evidence" value="ECO:0007669"/>
    <property type="project" value="UniProtKB-KW"/>
</dbReference>
<comment type="similarity">
    <text evidence="21">In the C-terminal section; belongs to the ATP-dependent DNA ligase family.</text>
</comment>
<evidence type="ECO:0000256" key="16">
    <source>
        <dbReference type="ARBA" id="ARBA00023204"/>
    </source>
</evidence>
<dbReference type="NCBIfam" id="NF007211">
    <property type="entry name" value="PRK09633.1"/>
    <property type="match status" value="1"/>
</dbReference>
<comment type="catalytic activity">
    <reaction evidence="20">
        <text>ATP + (deoxyribonucleotide)n-3'-hydroxyl + 5'-phospho-(deoxyribonucleotide)m = (deoxyribonucleotide)n+m + AMP + diphosphate.</text>
        <dbReference type="EC" id="6.5.1.1"/>
    </reaction>
</comment>
<dbReference type="GO" id="GO:0003910">
    <property type="term" value="F:DNA ligase (ATP) activity"/>
    <property type="evidence" value="ECO:0007669"/>
    <property type="project" value="UniProtKB-EC"/>
</dbReference>
<comment type="cofactor">
    <cofactor evidence="1">
        <name>Mn(2+)</name>
        <dbReference type="ChEBI" id="CHEBI:29035"/>
    </cofactor>
</comment>
<dbReference type="GO" id="GO:0003887">
    <property type="term" value="F:DNA-directed DNA polymerase activity"/>
    <property type="evidence" value="ECO:0007669"/>
    <property type="project" value="UniProtKB-KW"/>
</dbReference>
<evidence type="ECO:0000256" key="15">
    <source>
        <dbReference type="ARBA" id="ARBA00023172"/>
    </source>
</evidence>
<evidence type="ECO:0000259" key="23">
    <source>
        <dbReference type="PROSITE" id="PS50160"/>
    </source>
</evidence>
<dbReference type="Proteomes" id="UP000030153">
    <property type="component" value="Unassembled WGS sequence"/>
</dbReference>
<evidence type="ECO:0000256" key="3">
    <source>
        <dbReference type="ARBA" id="ARBA00022598"/>
    </source>
</evidence>
<dbReference type="EMBL" id="AVBG01000002">
    <property type="protein sequence ID" value="KGP92527.1"/>
    <property type="molecule type" value="Genomic_DNA"/>
</dbReference>
<evidence type="ECO:0000256" key="6">
    <source>
        <dbReference type="ARBA" id="ARBA00022722"/>
    </source>
</evidence>
<evidence type="ECO:0000256" key="5">
    <source>
        <dbReference type="ARBA" id="ARBA00022695"/>
    </source>
</evidence>
<dbReference type="InterPro" id="IPR052171">
    <property type="entry name" value="NHEJ_LigD"/>
</dbReference>
<evidence type="ECO:0000256" key="10">
    <source>
        <dbReference type="ARBA" id="ARBA00022801"/>
    </source>
</evidence>
<dbReference type="CDD" id="cd07906">
    <property type="entry name" value="Adenylation_DNA_ligase_LigD_LigC"/>
    <property type="match status" value="1"/>
</dbReference>
<evidence type="ECO:0000256" key="7">
    <source>
        <dbReference type="ARBA" id="ARBA00022723"/>
    </source>
</evidence>
<dbReference type="PANTHER" id="PTHR42705:SF2">
    <property type="entry name" value="BIFUNCTIONAL NON-HOMOLOGOUS END JOINING PROTEIN LIGD"/>
    <property type="match status" value="1"/>
</dbReference>
<evidence type="ECO:0000256" key="12">
    <source>
        <dbReference type="ARBA" id="ARBA00022840"/>
    </source>
</evidence>
<keyword evidence="17" id="KW-0464">Manganese</keyword>
<evidence type="ECO:0000256" key="22">
    <source>
        <dbReference type="ARBA" id="ARBA00049990"/>
    </source>
</evidence>
<keyword evidence="11" id="KW-0269">Exonuclease</keyword>
<dbReference type="PROSITE" id="PS50160">
    <property type="entry name" value="DNA_LIGASE_A3"/>
    <property type="match status" value="1"/>
</dbReference>
<protein>
    <recommendedName>
        <fullName evidence="2">DNA ligase (ATP)</fullName>
        <ecNumber evidence="2">6.5.1.1</ecNumber>
    </recommendedName>
    <alternativeName>
        <fullName evidence="19">NHEJ DNA polymerase</fullName>
    </alternativeName>
</protein>
<keyword evidence="3 24" id="KW-0436">Ligase</keyword>
<keyword evidence="16" id="KW-0234">DNA repair</keyword>
<name>A0A0A2UW57_9BACI</name>
<accession>A0A0A2UW57</accession>
<sequence>MQPMLPTLLEDIPTGEDWVYEVKYDGFRALLHWAEDGVRLMSRNGNDLSDRFPEIISELSKQTSSVKKDLPLLLDGEICILNTPFQSHFPLLQKRNRMRSEQSIVQAAEERPATFLAFDLLKEKEESYTNSPYHKRRDRLLKWEHCVHVVDSYSDAREVQDLVFLHRGEGLVAKNKKSLYKPGERSEDWIKIKNWRTIQAFLTTYKPENGYFTAAVYNGDNIVDVGSVKHGLSTEDQQTLQTFFTNKGDKTAGVYTLEPSICVGINCLHAQKNDLREPMFSSFLLELSPEECTREQIEWDLALFPHVDYSNTEKILWKDSHFQKRHLLLYLRQIAPYMLPFLKDKKLTVIRFPDGINQESFFQKHLPDYAPDYVNRIEGSKETYMVCNDLNSLLWHGNQGAIEYHIPFETVQASAPDEIVFDLDPPDRESFSLAIKAANLLKIIFDRLNLEAYVKTSGGKGMQIHIPIQAGSLTYEETRLFTEHVAQLLINQEPDLFTTERLKKKRGNRLYIDYVQHAEGKTIVAPYSPRGREGASVATPLYWSEVNESLDPADFHIGNVLERVETRGCPFASYQEARETQDLQLVKELIEED</sequence>
<dbReference type="NCBIfam" id="TIGR02779">
    <property type="entry name" value="NHEJ_ligase_lig"/>
    <property type="match status" value="1"/>
</dbReference>
<feature type="domain" description="ATP-dependent DNA ligase family profile" evidence="23">
    <location>
        <begin position="106"/>
        <end position="193"/>
    </location>
</feature>
<evidence type="ECO:0000256" key="18">
    <source>
        <dbReference type="ARBA" id="ARBA00023268"/>
    </source>
</evidence>
<evidence type="ECO:0000256" key="14">
    <source>
        <dbReference type="ARBA" id="ARBA00023125"/>
    </source>
</evidence>
<keyword evidence="13" id="KW-0239">DNA-directed DNA polymerase</keyword>
<keyword evidence="25" id="KW-1185">Reference proteome</keyword>
<gene>
    <name evidence="24" type="ORF">N780_14135</name>
</gene>
<dbReference type="AlphaFoldDB" id="A0A0A2UW57"/>
<keyword evidence="18" id="KW-0511">Multifunctional enzyme</keyword>
<dbReference type="NCBIfam" id="TIGR02776">
    <property type="entry name" value="NHEJ_ligase_prk"/>
    <property type="match status" value="1"/>
</dbReference>
<keyword evidence="10" id="KW-0378">Hydrolase</keyword>
<evidence type="ECO:0000256" key="9">
    <source>
        <dbReference type="ARBA" id="ARBA00022763"/>
    </source>
</evidence>
<dbReference type="PANTHER" id="PTHR42705">
    <property type="entry name" value="BIFUNCTIONAL NON-HOMOLOGOUS END JOINING PROTEIN LIGD"/>
    <property type="match status" value="1"/>
</dbReference>
<dbReference type="InterPro" id="IPR014146">
    <property type="entry name" value="LigD_ligase_dom"/>
</dbReference>
<evidence type="ECO:0000256" key="17">
    <source>
        <dbReference type="ARBA" id="ARBA00023211"/>
    </source>
</evidence>
<reference evidence="24 25" key="1">
    <citation type="submission" date="2013-08" db="EMBL/GenBank/DDBJ databases">
        <title>Genome of Pontibacillus chungwhensis.</title>
        <authorList>
            <person name="Wang Q."/>
            <person name="Wang G."/>
        </authorList>
    </citation>
    <scope>NUCLEOTIDE SEQUENCE [LARGE SCALE GENOMIC DNA]</scope>
    <source>
        <strain evidence="24 25">BH030062</strain>
    </source>
</reference>
<dbReference type="SUPFAM" id="SSF56091">
    <property type="entry name" value="DNA ligase/mRNA capping enzyme, catalytic domain"/>
    <property type="match status" value="1"/>
</dbReference>
<dbReference type="GO" id="GO:0005524">
    <property type="term" value="F:ATP binding"/>
    <property type="evidence" value="ECO:0007669"/>
    <property type="project" value="UniProtKB-KW"/>
</dbReference>
<evidence type="ECO:0000256" key="4">
    <source>
        <dbReference type="ARBA" id="ARBA00022679"/>
    </source>
</evidence>
<dbReference type="Pfam" id="PF21686">
    <property type="entry name" value="LigD_Prim-Pol"/>
    <property type="match status" value="1"/>
</dbReference>
<evidence type="ECO:0000313" key="25">
    <source>
        <dbReference type="Proteomes" id="UP000030153"/>
    </source>
</evidence>
<dbReference type="eggNOG" id="COG3285">
    <property type="taxonomic scope" value="Bacteria"/>
</dbReference>
<dbReference type="PROSITE" id="PS00697">
    <property type="entry name" value="DNA_LIGASE_A1"/>
    <property type="match status" value="1"/>
</dbReference>
<dbReference type="InterPro" id="IPR012310">
    <property type="entry name" value="DNA_ligase_ATP-dep_cent"/>
</dbReference>
<keyword evidence="7" id="KW-0479">Metal-binding</keyword>
<dbReference type="InterPro" id="IPR014143">
    <property type="entry name" value="NHEJ_ligase_prk"/>
</dbReference>
<dbReference type="GO" id="GO:0003677">
    <property type="term" value="F:DNA binding"/>
    <property type="evidence" value="ECO:0007669"/>
    <property type="project" value="UniProtKB-KW"/>
</dbReference>
<dbReference type="NCBIfam" id="TIGR02778">
    <property type="entry name" value="ligD_pol"/>
    <property type="match status" value="1"/>
</dbReference>
<dbReference type="eggNOG" id="COG1793">
    <property type="taxonomic scope" value="Bacteria"/>
</dbReference>
<dbReference type="InterPro" id="IPR014145">
    <property type="entry name" value="LigD_pol_dom"/>
</dbReference>
<keyword evidence="4" id="KW-0808">Transferase</keyword>
<evidence type="ECO:0000313" key="24">
    <source>
        <dbReference type="EMBL" id="KGP92527.1"/>
    </source>
</evidence>
<evidence type="ECO:0000256" key="13">
    <source>
        <dbReference type="ARBA" id="ARBA00022932"/>
    </source>
</evidence>
<keyword evidence="15" id="KW-0233">DNA recombination</keyword>
<comment type="caution">
    <text evidence="24">The sequence shown here is derived from an EMBL/GenBank/DDBJ whole genome shotgun (WGS) entry which is preliminary data.</text>
</comment>
<evidence type="ECO:0000256" key="21">
    <source>
        <dbReference type="ARBA" id="ARBA00049981"/>
    </source>
</evidence>
<dbReference type="Gene3D" id="3.30.470.30">
    <property type="entry name" value="DNA ligase/mRNA capping enzyme"/>
    <property type="match status" value="1"/>
</dbReference>
<dbReference type="GO" id="GO:0046872">
    <property type="term" value="F:metal ion binding"/>
    <property type="evidence" value="ECO:0007669"/>
    <property type="project" value="UniProtKB-KW"/>
</dbReference>
<evidence type="ECO:0000256" key="8">
    <source>
        <dbReference type="ARBA" id="ARBA00022741"/>
    </source>
</evidence>
<keyword evidence="6" id="KW-0540">Nuclease</keyword>
<dbReference type="PROSITE" id="PS00333">
    <property type="entry name" value="DNA_LIGASE_A2"/>
    <property type="match status" value="1"/>
</dbReference>
<keyword evidence="8" id="KW-0547">Nucleotide-binding</keyword>
<evidence type="ECO:0000256" key="1">
    <source>
        <dbReference type="ARBA" id="ARBA00001936"/>
    </source>
</evidence>
<evidence type="ECO:0000256" key="19">
    <source>
        <dbReference type="ARBA" id="ARBA00029943"/>
    </source>
</evidence>
<dbReference type="Pfam" id="PF01068">
    <property type="entry name" value="DNA_ligase_A_M"/>
    <property type="match status" value="1"/>
</dbReference>